<feature type="region of interest" description="Disordered" evidence="2">
    <location>
        <begin position="977"/>
        <end position="999"/>
    </location>
</feature>
<dbReference type="Pfam" id="PF11864">
    <property type="entry name" value="DUF3384"/>
    <property type="match status" value="2"/>
</dbReference>
<accession>A0A061H5Y9</accession>
<feature type="compositionally biased region" description="Low complexity" evidence="2">
    <location>
        <begin position="1"/>
        <end position="26"/>
    </location>
</feature>
<feature type="compositionally biased region" description="Polar residues" evidence="2">
    <location>
        <begin position="1032"/>
        <end position="1047"/>
    </location>
</feature>
<reference evidence="4 5" key="1">
    <citation type="journal article" date="2013" name="Plant Cell">
        <title>The transition from a phytopathogenic smut ancestor to an anamorphic biocontrol agent deciphered by comparative whole-genome analysis.</title>
        <authorList>
            <person name="Lefebvre F."/>
            <person name="Joly D.L."/>
            <person name="Labbe C."/>
            <person name="Teichmann B."/>
            <person name="Linning R."/>
            <person name="Belzile F."/>
            <person name="Bakkeren G."/>
            <person name="Belanger R.R."/>
        </authorList>
    </citation>
    <scope>NUCLEOTIDE SEQUENCE [LARGE SCALE GENOMIC DNA]</scope>
    <source>
        <strain evidence="4 5">PF-1</strain>
    </source>
</reference>
<dbReference type="GO" id="GO:0051056">
    <property type="term" value="P:regulation of small GTPase mediated signal transduction"/>
    <property type="evidence" value="ECO:0007669"/>
    <property type="project" value="InterPro"/>
</dbReference>
<dbReference type="GO" id="GO:0005096">
    <property type="term" value="F:GTPase activator activity"/>
    <property type="evidence" value="ECO:0007669"/>
    <property type="project" value="UniProtKB-KW"/>
</dbReference>
<dbReference type="Proteomes" id="UP000053664">
    <property type="component" value="Unassembled WGS sequence"/>
</dbReference>
<name>A0A061H5Y9_9BASI</name>
<dbReference type="GeneID" id="19319058"/>
<feature type="region of interest" description="Disordered" evidence="2">
    <location>
        <begin position="1800"/>
        <end position="1854"/>
    </location>
</feature>
<feature type="compositionally biased region" description="Low complexity" evidence="2">
    <location>
        <begin position="1140"/>
        <end position="1156"/>
    </location>
</feature>
<evidence type="ECO:0000256" key="1">
    <source>
        <dbReference type="ARBA" id="ARBA00022468"/>
    </source>
</evidence>
<feature type="region of interest" description="Disordered" evidence="2">
    <location>
        <begin position="1202"/>
        <end position="1308"/>
    </location>
</feature>
<feature type="compositionally biased region" description="Low complexity" evidence="2">
    <location>
        <begin position="41"/>
        <end position="62"/>
    </location>
</feature>
<feature type="region of interest" description="Disordered" evidence="2">
    <location>
        <begin position="1020"/>
        <end position="1047"/>
    </location>
</feature>
<feature type="compositionally biased region" description="Low complexity" evidence="2">
    <location>
        <begin position="401"/>
        <end position="421"/>
    </location>
</feature>
<feature type="region of interest" description="Disordered" evidence="2">
    <location>
        <begin position="381"/>
        <end position="465"/>
    </location>
</feature>
<dbReference type="GO" id="GO:0032007">
    <property type="term" value="P:negative regulation of TOR signaling"/>
    <property type="evidence" value="ECO:0007669"/>
    <property type="project" value="TreeGrafter"/>
</dbReference>
<dbReference type="PROSITE" id="PS50085">
    <property type="entry name" value="RAPGAP"/>
    <property type="match status" value="1"/>
</dbReference>
<evidence type="ECO:0000313" key="5">
    <source>
        <dbReference type="Proteomes" id="UP000053664"/>
    </source>
</evidence>
<proteinExistence type="predicted"/>
<feature type="compositionally biased region" description="Basic and acidic residues" evidence="2">
    <location>
        <begin position="1251"/>
        <end position="1261"/>
    </location>
</feature>
<feature type="compositionally biased region" description="Acidic residues" evidence="2">
    <location>
        <begin position="814"/>
        <end position="823"/>
    </location>
</feature>
<dbReference type="FunFam" id="3.40.50.11210:FF:000007">
    <property type="entry name" value="Tuberous sclerosis 2"/>
    <property type="match status" value="1"/>
</dbReference>
<dbReference type="GO" id="GO:0033596">
    <property type="term" value="C:TSC1-TSC2 complex"/>
    <property type="evidence" value="ECO:0007669"/>
    <property type="project" value="TreeGrafter"/>
</dbReference>
<feature type="compositionally biased region" description="Polar residues" evidence="2">
    <location>
        <begin position="441"/>
        <end position="452"/>
    </location>
</feature>
<dbReference type="GO" id="GO:0005634">
    <property type="term" value="C:nucleus"/>
    <property type="evidence" value="ECO:0007669"/>
    <property type="project" value="InterPro"/>
</dbReference>
<dbReference type="eggNOG" id="KOG3687">
    <property type="taxonomic scope" value="Eukaryota"/>
</dbReference>
<feature type="compositionally biased region" description="Polar residues" evidence="2">
    <location>
        <begin position="64"/>
        <end position="81"/>
    </location>
</feature>
<feature type="compositionally biased region" description="Low complexity" evidence="2">
    <location>
        <begin position="89"/>
        <end position="102"/>
    </location>
</feature>
<dbReference type="KEGG" id="pfp:PFL1_04958"/>
<dbReference type="InterPro" id="IPR027107">
    <property type="entry name" value="Tuberin/Ral-act_asu"/>
</dbReference>
<dbReference type="InterPro" id="IPR024584">
    <property type="entry name" value="Tuberin_N"/>
</dbReference>
<feature type="region of interest" description="Disordered" evidence="2">
    <location>
        <begin position="1125"/>
        <end position="1156"/>
    </location>
</feature>
<feature type="domain" description="Rap-GAP" evidence="3">
    <location>
        <begin position="1931"/>
        <end position="2169"/>
    </location>
</feature>
<gene>
    <name evidence="4" type="ORF">PFL1_04958</name>
</gene>
<sequence length="2195" mass="238517">MDPSKSKAAPAMATTSSASSTSSKSTFGQQLLRGFGRAKQSASSAAQPPSASGVPAAAALPPISTASVPTPANPFDSTAAGSLSDPISPCALPTTAGTATPPHEAEGYASHISELQKPLPASQSAREEAIRQRVPRIRALHAAVQRQSSPQAAYSEDVPLAEVFKLCTALLTGEQPQVLRIEACELLTSSVKLADLRSAKASTALSELRSGAPGSLSSKVPDSDQPLANIDRALFYRLVLTLSASELDDVGPDPSRAVLRGLPSQLRALEVLTKDGRDVVGFPDLLSSLTQWLALAWHEVQTLRAECKRLHAGATDATGADVGEEQHKAEADVVARLSAVEWDVQATLHLLTSILKYSFSRIPLAHAEMALRSAATMILGQPRRASTAPPREQLRSPATKTLSLAGSSRSRSRTTGTAAQRSKSRDARPLMDGYSYYGLETISSGSSETPSPAMTPRPGATKPFSVDGLEAALAPASASGPAPITLATIAPGRTAPTATTSIPSSSQSVDDADGHYFFGPDIHIAEVRSVLKLLDATLRYGYLPPDCVDRVMHMLCRLLGYPLVDSLAPGYVAQSVDDEAHAWRDDVWPIFSHILRSHCANAGIRAVREVLLERQTAGSTPRAAPEDPAVLVGALSFFRSAMAHISEYEAEKLNSQATSSSSAKTHAEDALAPSLSLSLIMPALRGALRRHCDLLDLEVLNLVSDLLPCRPDPTELAGANRSRDPHIKRIVTNAFTHGDWDALLDLTVEAKRHVEGWKLRGGALGPFASSRQGKGESNGSAKAGTRSAQLSPAVQAMLSVLSRLQIAPPPKSGDDDDDVEDPDADKRVADGATEAASSLPWTPKLAALLLSLAPILPDGTIVDLVQYYRSQHLCLPSNPDWIPNIRALLQAFYHRHEQMLEDLGVVPAPLARRKLVSLLFDHVYSAVEDMDTERNTLMLEIILPLANSTLFSETDSDIEQHLRRVLVNAAVLSGSRIPGPIDPEAEQEPEPAREQASDSDHFEEVFVEVRQLLCRLARSSNTAQPDAESGRAMNTATSTTLPGQKTNGATVFDHADVRHMAERKAANAALDMIAIFNRMAFNTPWIASSVDPRVDRAVRRKWEKQTRGGCIAIYRDLLELLRPGIAPQTPGGQADNKIMSPTRQTQAPSSTSSSAPASVASTLTRLIILEWFVRFRTDRQHRVYLVGDLDEVLLSSAALLGKGPAPTAEEGESPSGEANEAGARGAAGTNPSAAAGANAGATASRSQAAARTEREGRDTQRGAEAMNRSRSRLRELSRDRGRQERGSDLPRRGLAERNRSSSQTRRRLTSRGHLWRLPIKILFEMPKLNLRSDLIYSYIHQRHDMDCCPGQSHMLVEGEALPAPLPVSEFLSTAIAIMLHEPDWELLSYLICHLSHILANKHLFSGPKAQIEILNLRRMLCEGILQGNLFPRLLLPDEIKKTDVYAVTYSLLTTLLGYRMLFSRSEQDELVETFIAGLNKSQNTAQPCIRALSVACYELQKSVTRLLSGMLVKLSTVMSSMTMSVHILELIMAIAHTPACYANFTEADYRRVFGISLQYIQYHQSTAATSRDDWRSNPAAFSLSQYVMMMAYYNISLWFMTLKISDRPKHVPYISRGLLLANEGLDKLSDQTETCFDFLARVTHSNADPKPKRSFVNSLVMGPSSVGPGRPKEAAKQSKTWLMGKGLLTVTSLKRHGWVEILVRRPSGTTSMLCKLENVPVSMLPDENGERIDLPAMLMMDRDPDILRAPKLLAPPVTSQRRSIRQLAEERLQLSEQLRTRQPLGPAHFGLSQKPRAASFSGVLSEATPSTAGDSAVGGPYAQPTSNPGEAGKDGDDADDQQQSRLRHQDSSHAMREVMRDILSEDTSATAATEAGAKDGGRKVSATSFRPPKDAAVDPGFVAIQLSSFPDMVKETAPILLPDEPATDRMIRAVDLTPVVDFHKIGVLYVAPGQDSEVEILGNRHGSPAYVRFLAGLGHLITLKGQEDVYTGGLDRQVDEHGKFAYVWTDEISQIVYHTASLMPNKEHDPSHAAKKALIGNDWVHIVFNESGHEYRFGTIPSQFNFVNICISPNSRGGANLGSAAPDDAVFYRVSLQTRPGLPDFSLVGDGQLISAESLPAFVRILALTSNLMSQIYLDTGEAMQPYTSNWVSRLHHIQRFRTQLENKRRAANPDAETHNEPADPVELYDFTRTY</sequence>
<evidence type="ECO:0000313" key="4">
    <source>
        <dbReference type="EMBL" id="EPQ27420.1"/>
    </source>
</evidence>
<feature type="compositionally biased region" description="Low complexity" evidence="2">
    <location>
        <begin position="1216"/>
        <end position="1250"/>
    </location>
</feature>
<organism evidence="4 5">
    <name type="scientific">Pseudozyma flocculosa PF-1</name>
    <dbReference type="NCBI Taxonomy" id="1277687"/>
    <lineage>
        <taxon>Eukaryota</taxon>
        <taxon>Fungi</taxon>
        <taxon>Dikarya</taxon>
        <taxon>Basidiomycota</taxon>
        <taxon>Ustilaginomycotina</taxon>
        <taxon>Ustilaginomycetes</taxon>
        <taxon>Ustilaginales</taxon>
        <taxon>Ustilaginaceae</taxon>
        <taxon>Pseudozyma</taxon>
    </lineage>
</organism>
<feature type="compositionally biased region" description="Basic and acidic residues" evidence="2">
    <location>
        <begin position="1272"/>
        <end position="1299"/>
    </location>
</feature>
<evidence type="ECO:0000256" key="2">
    <source>
        <dbReference type="SAM" id="MobiDB-lite"/>
    </source>
</evidence>
<dbReference type="InterPro" id="IPR000331">
    <property type="entry name" value="Rap/Ran_GAP_dom"/>
</dbReference>
<feature type="compositionally biased region" description="Polar residues" evidence="2">
    <location>
        <begin position="769"/>
        <end position="788"/>
    </location>
</feature>
<feature type="compositionally biased region" description="Basic and acidic residues" evidence="2">
    <location>
        <begin position="990"/>
        <end position="999"/>
    </location>
</feature>
<dbReference type="Pfam" id="PF02145">
    <property type="entry name" value="Rap_GAP"/>
    <property type="match status" value="1"/>
</dbReference>
<dbReference type="Gene3D" id="3.40.50.11210">
    <property type="entry name" value="Rap/Ran-GAP"/>
    <property type="match status" value="1"/>
</dbReference>
<dbReference type="Pfam" id="PF03542">
    <property type="entry name" value="Tuberin"/>
    <property type="match status" value="1"/>
</dbReference>
<dbReference type="EMBL" id="KE361639">
    <property type="protein sequence ID" value="EPQ27420.1"/>
    <property type="molecule type" value="Genomic_DNA"/>
</dbReference>
<dbReference type="SUPFAM" id="SSF111347">
    <property type="entry name" value="Rap/Ran-GAP"/>
    <property type="match status" value="1"/>
</dbReference>
<evidence type="ECO:0000259" key="3">
    <source>
        <dbReference type="PROSITE" id="PS50085"/>
    </source>
</evidence>
<feature type="region of interest" description="Disordered" evidence="2">
    <location>
        <begin position="1"/>
        <end position="109"/>
    </location>
</feature>
<feature type="region of interest" description="Disordered" evidence="2">
    <location>
        <begin position="806"/>
        <end position="825"/>
    </location>
</feature>
<dbReference type="HOGENOM" id="CLU_231914_0_0_1"/>
<dbReference type="OrthoDB" id="19311at2759"/>
<dbReference type="RefSeq" id="XP_007880679.1">
    <property type="nucleotide sequence ID" value="XM_007882488.1"/>
</dbReference>
<dbReference type="InterPro" id="IPR018515">
    <property type="entry name" value="Tuberin-type_domain"/>
</dbReference>
<dbReference type="PANTHER" id="PTHR10063">
    <property type="entry name" value="TUBERIN"/>
    <property type="match status" value="1"/>
</dbReference>
<protein>
    <recommendedName>
        <fullName evidence="3">Rap-GAP domain-containing protein</fullName>
    </recommendedName>
</protein>
<keyword evidence="1" id="KW-0343">GTPase activation</keyword>
<dbReference type="InterPro" id="IPR035974">
    <property type="entry name" value="Rap/Ran-GAP_sf"/>
</dbReference>
<feature type="region of interest" description="Disordered" evidence="2">
    <location>
        <begin position="768"/>
        <end position="788"/>
    </location>
</feature>
<dbReference type="PANTHER" id="PTHR10063:SF0">
    <property type="entry name" value="TUBERIN"/>
    <property type="match status" value="1"/>
</dbReference>
<feature type="region of interest" description="Disordered" evidence="2">
    <location>
        <begin position="1868"/>
        <end position="1891"/>
    </location>
</feature>